<dbReference type="RefSeq" id="WP_195812218.1">
    <property type="nucleotide sequence ID" value="NZ_CP064795.1"/>
</dbReference>
<dbReference type="Gene3D" id="3.30.70.100">
    <property type="match status" value="1"/>
</dbReference>
<dbReference type="PROSITE" id="PS51502">
    <property type="entry name" value="S_R_A_B_BARREL"/>
    <property type="match status" value="1"/>
</dbReference>
<dbReference type="Proteomes" id="UP000595095">
    <property type="component" value="Chromosome"/>
</dbReference>
<accession>A0A7S9HER0</accession>
<reference evidence="2 3" key="1">
    <citation type="submission" date="2020-11" db="EMBL/GenBank/DDBJ databases">
        <title>Complete genome sequence for Salinimonas sp. strain G2-b.</title>
        <authorList>
            <person name="Park S.-J."/>
        </authorList>
    </citation>
    <scope>NUCLEOTIDE SEQUENCE [LARGE SCALE GENOMIC DNA]</scope>
    <source>
        <strain evidence="2 3">G2-b</strain>
    </source>
</reference>
<sequence length="102" mass="11689">MVYFWLKNPESEADQQALVEGLNSLREIEHIQALHVGVPADTAPRDVIDSSYQVSEMMMFKSIDDQNAYQNHPLHKKFIEEYSHLWKKVVVYDSVSALPPSG</sequence>
<gene>
    <name evidence="2" type="ORF">IT774_05760</name>
</gene>
<dbReference type="Pfam" id="PF07876">
    <property type="entry name" value="Dabb"/>
    <property type="match status" value="1"/>
</dbReference>
<proteinExistence type="predicted"/>
<evidence type="ECO:0000313" key="2">
    <source>
        <dbReference type="EMBL" id="QPG07147.1"/>
    </source>
</evidence>
<dbReference type="SUPFAM" id="SSF54909">
    <property type="entry name" value="Dimeric alpha+beta barrel"/>
    <property type="match status" value="1"/>
</dbReference>
<dbReference type="InterPro" id="IPR011008">
    <property type="entry name" value="Dimeric_a/b-barrel"/>
</dbReference>
<dbReference type="KEGG" id="smaa:IT774_05760"/>
<organism evidence="2 3">
    <name type="scientific">Salinimonas marina</name>
    <dbReference type="NCBI Taxonomy" id="2785918"/>
    <lineage>
        <taxon>Bacteria</taxon>
        <taxon>Pseudomonadati</taxon>
        <taxon>Pseudomonadota</taxon>
        <taxon>Gammaproteobacteria</taxon>
        <taxon>Alteromonadales</taxon>
        <taxon>Alteromonadaceae</taxon>
        <taxon>Alteromonas/Salinimonas group</taxon>
        <taxon>Salinimonas</taxon>
    </lineage>
</organism>
<dbReference type="InterPro" id="IPR013097">
    <property type="entry name" value="Dabb"/>
</dbReference>
<keyword evidence="3" id="KW-1185">Reference proteome</keyword>
<dbReference type="EMBL" id="CP064795">
    <property type="protein sequence ID" value="QPG07147.1"/>
    <property type="molecule type" value="Genomic_DNA"/>
</dbReference>
<name>A0A7S9HER0_9ALTE</name>
<protein>
    <submittedName>
        <fullName evidence="2">Dabb family protein</fullName>
    </submittedName>
</protein>
<dbReference type="SMART" id="SM00886">
    <property type="entry name" value="Dabb"/>
    <property type="match status" value="1"/>
</dbReference>
<evidence type="ECO:0000313" key="3">
    <source>
        <dbReference type="Proteomes" id="UP000595095"/>
    </source>
</evidence>
<feature type="domain" description="Stress-response A/B barrel" evidence="1">
    <location>
        <begin position="1"/>
        <end position="94"/>
    </location>
</feature>
<dbReference type="AlphaFoldDB" id="A0A7S9HER0"/>
<evidence type="ECO:0000259" key="1">
    <source>
        <dbReference type="PROSITE" id="PS51502"/>
    </source>
</evidence>